<dbReference type="SUPFAM" id="SSF56300">
    <property type="entry name" value="Metallo-dependent phosphatases"/>
    <property type="match status" value="1"/>
</dbReference>
<dbReference type="InterPro" id="IPR029052">
    <property type="entry name" value="Metallo-depent_PP-like"/>
</dbReference>
<organism evidence="2 4">
    <name type="scientific">Aureobasidium pullulans</name>
    <name type="common">Black yeast</name>
    <name type="synonym">Pullularia pullulans</name>
    <dbReference type="NCBI Taxonomy" id="5580"/>
    <lineage>
        <taxon>Eukaryota</taxon>
        <taxon>Fungi</taxon>
        <taxon>Dikarya</taxon>
        <taxon>Ascomycota</taxon>
        <taxon>Pezizomycotina</taxon>
        <taxon>Dothideomycetes</taxon>
        <taxon>Dothideomycetidae</taxon>
        <taxon>Dothideales</taxon>
        <taxon>Saccotheciaceae</taxon>
        <taxon>Aureobasidium</taxon>
    </lineage>
</organism>
<dbReference type="InterPro" id="IPR051693">
    <property type="entry name" value="UPF0046_metallophosphoest"/>
</dbReference>
<dbReference type="AlphaFoldDB" id="A0A4S8S5H5"/>
<feature type="region of interest" description="Disordered" evidence="1">
    <location>
        <begin position="286"/>
        <end position="309"/>
    </location>
</feature>
<dbReference type="Proteomes" id="UP000304951">
    <property type="component" value="Unassembled WGS sequence"/>
</dbReference>
<dbReference type="Gene3D" id="3.60.21.10">
    <property type="match status" value="1"/>
</dbReference>
<dbReference type="CDD" id="cd07379">
    <property type="entry name" value="MPP_239FB"/>
    <property type="match status" value="1"/>
</dbReference>
<dbReference type="PANTHER" id="PTHR12905">
    <property type="entry name" value="METALLOPHOSPHOESTERASE"/>
    <property type="match status" value="1"/>
</dbReference>
<sequence length="400" mass="44479">MNRQNNLPIPRRNMATTRFVLISDTYGYHPALPKGDVLCHARGLSNTGSISELRKALDWIDKADFEVKIIIAGNKDITLDERYYQKHRRDSDKEFHDPAECIRLVATYPNIKYLHHQATTIHLKSGPKTTFKIFGSPLIPDHCEGAFGYNRSDDTTIERHWSNIPLDVDVVLTHTPAYNHRDASTKWQAAGCEGLRKALWQVRPRIAVCGRIAEARGAETVEWNLDLPLSPFLEKQTIQWTDPGANRMAMSLVDLTRAGGNPLHNDGAPGPRAHGSDVFFSPAERAKPTAPSRVFEDHDEAPSSGVTTVSSFSDMTAHTVVSQDVWNAANTAYPPEPILDPQPIMSRLHHRNAAALNGRSGRQETLIVNASIVITNNLNRLSYNQPIVVDIELPVGNEAV</sequence>
<reference evidence="4 5" key="1">
    <citation type="submission" date="2018-10" db="EMBL/GenBank/DDBJ databases">
        <title>Fifty Aureobasidium pullulans genomes reveal a recombining polyextremotolerant generalist.</title>
        <authorList>
            <person name="Gostincar C."/>
            <person name="Turk M."/>
            <person name="Zajc J."/>
            <person name="Gunde-Cimerman N."/>
        </authorList>
    </citation>
    <scope>NUCLEOTIDE SEQUENCE [LARGE SCALE GENOMIC DNA]</scope>
    <source>
        <strain evidence="2 4">EXF-11900</strain>
        <strain evidence="3 5">EXF-3863</strain>
    </source>
</reference>
<evidence type="ECO:0000256" key="1">
    <source>
        <dbReference type="SAM" id="MobiDB-lite"/>
    </source>
</evidence>
<proteinExistence type="predicted"/>
<evidence type="ECO:0000313" key="2">
    <source>
        <dbReference type="EMBL" id="THV65382.1"/>
    </source>
</evidence>
<evidence type="ECO:0000313" key="4">
    <source>
        <dbReference type="Proteomes" id="UP000304951"/>
    </source>
</evidence>
<dbReference type="Proteomes" id="UP000308005">
    <property type="component" value="Unassembled WGS sequence"/>
</dbReference>
<dbReference type="EMBL" id="QZAF01000664">
    <property type="protein sequence ID" value="THV65382.1"/>
    <property type="molecule type" value="Genomic_DNA"/>
</dbReference>
<dbReference type="EMBL" id="QZBM01000057">
    <property type="protein sequence ID" value="THZ27458.1"/>
    <property type="molecule type" value="Genomic_DNA"/>
</dbReference>
<evidence type="ECO:0000313" key="3">
    <source>
        <dbReference type="EMBL" id="THZ27458.1"/>
    </source>
</evidence>
<name>A0A4S8S5H5_AURPU</name>
<dbReference type="PANTHER" id="PTHR12905:SF16">
    <property type="entry name" value="SER_THR PROTEIN PHOSPHATASE FAMILY PROTEIN (AFU_ORTHOLOGUE AFUA_1G06000)"/>
    <property type="match status" value="1"/>
</dbReference>
<evidence type="ECO:0000313" key="5">
    <source>
        <dbReference type="Proteomes" id="UP000308005"/>
    </source>
</evidence>
<comment type="caution">
    <text evidence="2">The sequence shown here is derived from an EMBL/GenBank/DDBJ whole genome shotgun (WGS) entry which is preliminary data.</text>
</comment>
<protein>
    <recommendedName>
        <fullName evidence="6">Metallo-dependent phosphatase</fullName>
    </recommendedName>
</protein>
<gene>
    <name evidence="3" type="ORF">D6C91_02276</name>
    <name evidence="2" type="ORF">D6D28_09143</name>
</gene>
<evidence type="ECO:0008006" key="6">
    <source>
        <dbReference type="Google" id="ProtNLM"/>
    </source>
</evidence>
<accession>A0A4S8S5H5</accession>